<name>A0A0A8XVZ2_ARUDO</name>
<dbReference type="AlphaFoldDB" id="A0A0A8XVZ2"/>
<evidence type="ECO:0008006" key="3">
    <source>
        <dbReference type="Google" id="ProtNLM"/>
    </source>
</evidence>
<evidence type="ECO:0000256" key="1">
    <source>
        <dbReference type="SAM" id="SignalP"/>
    </source>
</evidence>
<accession>A0A0A8XVZ2</accession>
<evidence type="ECO:0000313" key="2">
    <source>
        <dbReference type="EMBL" id="JAD18119.1"/>
    </source>
</evidence>
<sequence>MLACLALLVPSFGVNCGEYLCAKPKRPRVPPVWIITTLASLSPQHRSRVCSQAASVLHWIQQDTSLLRNLVAYCDFTIQHLAKSEGKGERY</sequence>
<protein>
    <recommendedName>
        <fullName evidence="3">Secreted protein</fullName>
    </recommendedName>
</protein>
<reference evidence="2" key="1">
    <citation type="submission" date="2014-09" db="EMBL/GenBank/DDBJ databases">
        <authorList>
            <person name="Magalhaes I.L.F."/>
            <person name="Oliveira U."/>
            <person name="Santos F.R."/>
            <person name="Vidigal T.H.D.A."/>
            <person name="Brescovit A.D."/>
            <person name="Santos A.J."/>
        </authorList>
    </citation>
    <scope>NUCLEOTIDE SEQUENCE</scope>
    <source>
        <tissue evidence="2">Shoot tissue taken approximately 20 cm above the soil surface</tissue>
    </source>
</reference>
<organism evidence="2">
    <name type="scientific">Arundo donax</name>
    <name type="common">Giant reed</name>
    <name type="synonym">Donax arundinaceus</name>
    <dbReference type="NCBI Taxonomy" id="35708"/>
    <lineage>
        <taxon>Eukaryota</taxon>
        <taxon>Viridiplantae</taxon>
        <taxon>Streptophyta</taxon>
        <taxon>Embryophyta</taxon>
        <taxon>Tracheophyta</taxon>
        <taxon>Spermatophyta</taxon>
        <taxon>Magnoliopsida</taxon>
        <taxon>Liliopsida</taxon>
        <taxon>Poales</taxon>
        <taxon>Poaceae</taxon>
        <taxon>PACMAD clade</taxon>
        <taxon>Arundinoideae</taxon>
        <taxon>Arundineae</taxon>
        <taxon>Arundo</taxon>
    </lineage>
</organism>
<feature type="signal peptide" evidence="1">
    <location>
        <begin position="1"/>
        <end position="16"/>
    </location>
</feature>
<keyword evidence="1" id="KW-0732">Signal</keyword>
<proteinExistence type="predicted"/>
<dbReference type="EMBL" id="GBRH01279776">
    <property type="protein sequence ID" value="JAD18119.1"/>
    <property type="molecule type" value="Transcribed_RNA"/>
</dbReference>
<reference evidence="2" key="2">
    <citation type="journal article" date="2015" name="Data Brief">
        <title>Shoot transcriptome of the giant reed, Arundo donax.</title>
        <authorList>
            <person name="Barrero R.A."/>
            <person name="Guerrero F.D."/>
            <person name="Moolhuijzen P."/>
            <person name="Goolsby J.A."/>
            <person name="Tidwell J."/>
            <person name="Bellgard S.E."/>
            <person name="Bellgard M.I."/>
        </authorList>
    </citation>
    <scope>NUCLEOTIDE SEQUENCE</scope>
    <source>
        <tissue evidence="2">Shoot tissue taken approximately 20 cm above the soil surface</tissue>
    </source>
</reference>
<feature type="chain" id="PRO_5002041991" description="Secreted protein" evidence="1">
    <location>
        <begin position="17"/>
        <end position="91"/>
    </location>
</feature>